<dbReference type="GO" id="GO:0005634">
    <property type="term" value="C:nucleus"/>
    <property type="evidence" value="ECO:0007669"/>
    <property type="project" value="UniProtKB-SubCell"/>
</dbReference>
<evidence type="ECO:0000256" key="3">
    <source>
        <dbReference type="ARBA" id="ARBA00022771"/>
    </source>
</evidence>
<dbReference type="InterPro" id="IPR008395">
    <property type="entry name" value="Agenet-like_dom"/>
</dbReference>
<gene>
    <name evidence="10" type="ORF">ZIOFF_026272</name>
</gene>
<keyword evidence="4" id="KW-0862">Zinc</keyword>
<feature type="domain" description="PHD-type" evidence="8">
    <location>
        <begin position="642"/>
        <end position="687"/>
    </location>
</feature>
<keyword evidence="2" id="KW-0479">Metal-binding</keyword>
<dbReference type="SUPFAM" id="SSF55729">
    <property type="entry name" value="Acyl-CoA N-acyltransferases (Nat)"/>
    <property type="match status" value="1"/>
</dbReference>
<evidence type="ECO:0000256" key="7">
    <source>
        <dbReference type="SAM" id="MobiDB-lite"/>
    </source>
</evidence>
<feature type="region of interest" description="Disordered" evidence="7">
    <location>
        <begin position="752"/>
        <end position="771"/>
    </location>
</feature>
<evidence type="ECO:0000313" key="10">
    <source>
        <dbReference type="EMBL" id="KAG6515838.1"/>
    </source>
</evidence>
<dbReference type="InterPro" id="IPR016181">
    <property type="entry name" value="Acyl_CoA_acyltransferase"/>
</dbReference>
<keyword evidence="11" id="KW-1185">Reference proteome</keyword>
<dbReference type="Pfam" id="PF22970">
    <property type="entry name" value="DUF7028"/>
    <property type="match status" value="1"/>
</dbReference>
<comment type="caution">
    <text evidence="10">The sequence shown here is derived from an EMBL/GenBank/DDBJ whole genome shotgun (WGS) entry which is preliminary data.</text>
</comment>
<keyword evidence="5" id="KW-0539">Nucleus</keyword>
<evidence type="ECO:0000256" key="5">
    <source>
        <dbReference type="ARBA" id="ARBA00023242"/>
    </source>
</evidence>
<dbReference type="Pfam" id="PF23011">
    <property type="entry name" value="PHD-1st_NSD"/>
    <property type="match status" value="1"/>
</dbReference>
<evidence type="ECO:0000256" key="2">
    <source>
        <dbReference type="ARBA" id="ARBA00022723"/>
    </source>
</evidence>
<dbReference type="Proteomes" id="UP000734854">
    <property type="component" value="Unassembled WGS sequence"/>
</dbReference>
<evidence type="ECO:0000256" key="6">
    <source>
        <dbReference type="PROSITE-ProRule" id="PRU00146"/>
    </source>
</evidence>
<evidence type="ECO:0000256" key="1">
    <source>
        <dbReference type="ARBA" id="ARBA00004123"/>
    </source>
</evidence>
<keyword evidence="3 6" id="KW-0863">Zinc-finger</keyword>
<dbReference type="GO" id="GO:0008270">
    <property type="term" value="F:zinc ion binding"/>
    <property type="evidence" value="ECO:0007669"/>
    <property type="project" value="UniProtKB-KW"/>
</dbReference>
<comment type="subcellular location">
    <subcellularLocation>
        <location evidence="1">Nucleus</location>
    </subcellularLocation>
</comment>
<dbReference type="InterPro" id="IPR001965">
    <property type="entry name" value="Znf_PHD"/>
</dbReference>
<accession>A0A8J5LKD1</accession>
<dbReference type="InterPro" id="IPR054292">
    <property type="entry name" value="DUF7028"/>
</dbReference>
<dbReference type="InterPro" id="IPR014002">
    <property type="entry name" value="Agenet_dom_plant"/>
</dbReference>
<dbReference type="PANTHER" id="PTHR46309:SF12">
    <property type="entry name" value="GB|AAC80581.1"/>
    <property type="match status" value="1"/>
</dbReference>
<dbReference type="Pfam" id="PF05641">
    <property type="entry name" value="Agenet"/>
    <property type="match status" value="1"/>
</dbReference>
<evidence type="ECO:0000259" key="8">
    <source>
        <dbReference type="PROSITE" id="PS50016"/>
    </source>
</evidence>
<dbReference type="SMART" id="SM00249">
    <property type="entry name" value="PHD"/>
    <property type="match status" value="2"/>
</dbReference>
<dbReference type="InterPro" id="IPR032308">
    <property type="entry name" value="TDBD"/>
</dbReference>
<evidence type="ECO:0008006" key="12">
    <source>
        <dbReference type="Google" id="ProtNLM"/>
    </source>
</evidence>
<dbReference type="PANTHER" id="PTHR46309">
    <property type="entry name" value="PHD FINGER PROTEIN 12"/>
    <property type="match status" value="1"/>
</dbReference>
<evidence type="ECO:0000256" key="4">
    <source>
        <dbReference type="ARBA" id="ARBA00022833"/>
    </source>
</evidence>
<feature type="compositionally biased region" description="Basic residues" evidence="7">
    <location>
        <begin position="254"/>
        <end position="263"/>
    </location>
</feature>
<dbReference type="SMART" id="SM00743">
    <property type="entry name" value="Agenet"/>
    <property type="match status" value="2"/>
</dbReference>
<dbReference type="SUPFAM" id="SSF57903">
    <property type="entry name" value="FYVE/PHD zinc finger"/>
    <property type="match status" value="1"/>
</dbReference>
<dbReference type="Gene3D" id="3.30.40.10">
    <property type="entry name" value="Zinc/RING finger domain, C3HC4 (zinc finger)"/>
    <property type="match status" value="2"/>
</dbReference>
<reference evidence="10 11" key="1">
    <citation type="submission" date="2020-08" db="EMBL/GenBank/DDBJ databases">
        <title>Plant Genome Project.</title>
        <authorList>
            <person name="Zhang R.-G."/>
        </authorList>
    </citation>
    <scope>NUCLEOTIDE SEQUENCE [LARGE SCALE GENOMIC DNA]</scope>
    <source>
        <tissue evidence="10">Rhizome</tissue>
    </source>
</reference>
<proteinExistence type="predicted"/>
<dbReference type="Pfam" id="PF16135">
    <property type="entry name" value="TDBD"/>
    <property type="match status" value="1"/>
</dbReference>
<feature type="domain" description="N-acetyltransferase" evidence="9">
    <location>
        <begin position="815"/>
        <end position="968"/>
    </location>
</feature>
<dbReference type="Pfam" id="PF23209">
    <property type="entry name" value="IDM1_C"/>
    <property type="match status" value="1"/>
</dbReference>
<evidence type="ECO:0000259" key="9">
    <source>
        <dbReference type="PROSITE" id="PS51186"/>
    </source>
</evidence>
<dbReference type="Gene3D" id="3.40.630.30">
    <property type="match status" value="1"/>
</dbReference>
<dbReference type="EMBL" id="JACMSC010000007">
    <property type="protein sequence ID" value="KAG6515838.1"/>
    <property type="molecule type" value="Genomic_DNA"/>
</dbReference>
<sequence length="981" mass="111230">MEVFGGRRWDKPYGRKKLLPGEEVEVLSLENGLVGSWHTGTVIACEELSRLIEFKYFVTEEENTNLQETVTVSPVIEGQAARNPVNYRGRIRPLPPYCDLKISVLRFGLCVDAWIDEAWWEGVVFDHQEGSEVRLIFFPDQGDQQMVTVDHLRLTQDWREPSGNWESRGEWLLLKVLQPFEGGGVLPVSVRQIWYDLSTLDAFSERIGLWMLGSESVWDHLVTGLIQDLLLVVHGLLDVPYDNADGPVSTGTTKKQRKKKVKGTRSTNCQGPFKPLLAGAGSPPEEALDMQNLLVCSSSNKRKRTISSTYFESDNNKDAKISNDRCLTYSKLADDSHELDSDITKLHSAEFCEDEQQSDNSVSGKENLKLNVSVSVPTCKDVEPEYHPDAIVNYKRYIESSRVKGCQRTANHDIGILELNAWKHLLYMGWNFGERRRRSRYSSPDGEVFYSLYTACQAYLCKKENLWKIDAVYLTDSNDSQTSSLSKDLSCYQNLKKRKRYLTGKADEPDTGMFPSDQKSSKSHQQKCLREQEEGTALSLLIDNHIVSDRQKVHYICEWDGEVKKEGYITRTGIKCKCCKELYTVVGFEIHSSSNKCKPGARTFLLDGMSLLQCKSQLVYGKDPIKFSHPRLKHDSTDSQSDDTCSLCHGGGTLILCDACPSTFHVSCIGLEEVPEGKWFCSCCLCCICGSSEFNSAEIITQKTILYCDQCQSEYHVGCLTNQGISVSDCATGNWFCSSKCSQHAKFSGIKESRKQKGEDKSPPLGSTSPNEDPYNIFLHLRNLVGKPNLTTKRALTWTILHFERENVALENCDFETFPGYWSKLHAAYKLLHECFTTMIEPRTQSDLLYDIIMNKESELRRLNFWGFYTIILENGDDLVSVATFRVHTEKVAELPFVGTTEKYRRQGMCHILVEEIEKLLSDMGVERLCLPAVLSLVDTWTTSFGFSKMTDCERLQHLLDYSLLTFPGTTMCQKILRATP</sequence>
<dbReference type="InterPro" id="IPR019787">
    <property type="entry name" value="Znf_PHD-finger"/>
</dbReference>
<dbReference type="PROSITE" id="PS50016">
    <property type="entry name" value="ZF_PHD_2"/>
    <property type="match status" value="1"/>
</dbReference>
<dbReference type="CDD" id="cd20405">
    <property type="entry name" value="Tudor_Agenet_AtDUF_rpt1_3"/>
    <property type="match status" value="1"/>
</dbReference>
<dbReference type="InterPro" id="IPR013083">
    <property type="entry name" value="Znf_RING/FYVE/PHD"/>
</dbReference>
<dbReference type="CDD" id="cd04301">
    <property type="entry name" value="NAT_SF"/>
    <property type="match status" value="1"/>
</dbReference>
<feature type="region of interest" description="Disordered" evidence="7">
    <location>
        <begin position="247"/>
        <end position="275"/>
    </location>
</feature>
<dbReference type="PROSITE" id="PS51186">
    <property type="entry name" value="GNAT"/>
    <property type="match status" value="1"/>
</dbReference>
<feature type="compositionally biased region" description="Basic and acidic residues" evidence="7">
    <location>
        <begin position="752"/>
        <end position="762"/>
    </location>
</feature>
<dbReference type="GO" id="GO:0006357">
    <property type="term" value="P:regulation of transcription by RNA polymerase II"/>
    <property type="evidence" value="ECO:0007669"/>
    <property type="project" value="TreeGrafter"/>
</dbReference>
<dbReference type="InterPro" id="IPR056511">
    <property type="entry name" value="IDM1_C"/>
</dbReference>
<name>A0A8J5LKD1_ZINOF</name>
<dbReference type="InterPro" id="IPR011011">
    <property type="entry name" value="Znf_FYVE_PHD"/>
</dbReference>
<dbReference type="GO" id="GO:0003714">
    <property type="term" value="F:transcription corepressor activity"/>
    <property type="evidence" value="ECO:0007669"/>
    <property type="project" value="InterPro"/>
</dbReference>
<dbReference type="InterPro" id="IPR042163">
    <property type="entry name" value="PHF12"/>
</dbReference>
<evidence type="ECO:0000313" key="11">
    <source>
        <dbReference type="Proteomes" id="UP000734854"/>
    </source>
</evidence>
<protein>
    <recommendedName>
        <fullName evidence="12">PHD finger transcription factor</fullName>
    </recommendedName>
</protein>
<dbReference type="GO" id="GO:0016747">
    <property type="term" value="F:acyltransferase activity, transferring groups other than amino-acyl groups"/>
    <property type="evidence" value="ECO:0007669"/>
    <property type="project" value="InterPro"/>
</dbReference>
<organism evidence="10 11">
    <name type="scientific">Zingiber officinale</name>
    <name type="common">Ginger</name>
    <name type="synonym">Amomum zingiber</name>
    <dbReference type="NCBI Taxonomy" id="94328"/>
    <lineage>
        <taxon>Eukaryota</taxon>
        <taxon>Viridiplantae</taxon>
        <taxon>Streptophyta</taxon>
        <taxon>Embryophyta</taxon>
        <taxon>Tracheophyta</taxon>
        <taxon>Spermatophyta</taxon>
        <taxon>Magnoliopsida</taxon>
        <taxon>Liliopsida</taxon>
        <taxon>Zingiberales</taxon>
        <taxon>Zingiberaceae</taxon>
        <taxon>Zingiber</taxon>
    </lineage>
</organism>
<dbReference type="InterPro" id="IPR000182">
    <property type="entry name" value="GNAT_dom"/>
</dbReference>
<feature type="region of interest" description="Disordered" evidence="7">
    <location>
        <begin position="505"/>
        <end position="526"/>
    </location>
</feature>
<dbReference type="InterPro" id="IPR059153">
    <property type="entry name" value="NSD_PHD-1st"/>
</dbReference>
<dbReference type="AlphaFoldDB" id="A0A8J5LKD1"/>